<dbReference type="Pfam" id="PF01590">
    <property type="entry name" value="GAF"/>
    <property type="match status" value="1"/>
</dbReference>
<dbReference type="SUPFAM" id="SSF141868">
    <property type="entry name" value="EAL domain-like"/>
    <property type="match status" value="1"/>
</dbReference>
<dbReference type="GO" id="GO:0071111">
    <property type="term" value="F:cyclic-guanylate-specific phosphodiesterase activity"/>
    <property type="evidence" value="ECO:0007669"/>
    <property type="project" value="InterPro"/>
</dbReference>
<dbReference type="Pfam" id="PF00563">
    <property type="entry name" value="EAL"/>
    <property type="match status" value="1"/>
</dbReference>
<dbReference type="InterPro" id="IPR003018">
    <property type="entry name" value="GAF"/>
</dbReference>
<dbReference type="InterPro" id="IPR001633">
    <property type="entry name" value="EAL_dom"/>
</dbReference>
<accession>Q2JB31</accession>
<feature type="domain" description="EAL" evidence="1">
    <location>
        <begin position="168"/>
        <end position="403"/>
    </location>
</feature>
<proteinExistence type="predicted"/>
<reference evidence="2 3" key="1">
    <citation type="journal article" date="2007" name="Genome Res.">
        <title>Genome characteristics of facultatively symbiotic Frankia sp. strains reflect host range and host plant biogeography.</title>
        <authorList>
            <person name="Normand P."/>
            <person name="Lapierre P."/>
            <person name="Tisa L.S."/>
            <person name="Gogarten J.P."/>
            <person name="Alloisio N."/>
            <person name="Bagnarol E."/>
            <person name="Bassi C.A."/>
            <person name="Berry A.M."/>
            <person name="Bickhart D.M."/>
            <person name="Choisne N."/>
            <person name="Couloux A."/>
            <person name="Cournoyer B."/>
            <person name="Cruveiller S."/>
            <person name="Daubin V."/>
            <person name="Demange N."/>
            <person name="Francino M.P."/>
            <person name="Goltsman E."/>
            <person name="Huang Y."/>
            <person name="Kopp O.R."/>
            <person name="Labarre L."/>
            <person name="Lapidus A."/>
            <person name="Lavire C."/>
            <person name="Marechal J."/>
            <person name="Martinez M."/>
            <person name="Mastronunzio J.E."/>
            <person name="Mullin B.C."/>
            <person name="Niemann J."/>
            <person name="Pujic P."/>
            <person name="Rawnsley T."/>
            <person name="Rouy Z."/>
            <person name="Schenowitz C."/>
            <person name="Sellstedt A."/>
            <person name="Tavares F."/>
            <person name="Tomkins J.P."/>
            <person name="Vallenet D."/>
            <person name="Valverde C."/>
            <person name="Wall L.G."/>
            <person name="Wang Y."/>
            <person name="Medigue C."/>
            <person name="Benson D.R."/>
        </authorList>
    </citation>
    <scope>NUCLEOTIDE SEQUENCE [LARGE SCALE GENOMIC DNA]</scope>
    <source>
        <strain evidence="3">DSM 45818 / CECT 9043 / CcI3</strain>
    </source>
</reference>
<dbReference type="PROSITE" id="PS50883">
    <property type="entry name" value="EAL"/>
    <property type="match status" value="1"/>
</dbReference>
<sequence>MSVRPTPASVLGPKAEVPEPATAVVELLGILRRHLGMDLAWLGRIEADVLVVQVINGDGASFQLAPGSTVRRESALFGRVLSGEFPTVIPDTRADPRILRLPVVDELDVGAYAAVPVVDSDGIVYGLAGCLGHGPHPHLRPRDGRFLRMIAEILGDSVTDLHRMWEVRSRVWRDVSHVIDGGGPALAFQPVLDLEHGKIIGVEALSRFSDYARSPSQWFTAAGSVGLNVDLELAAVRRALAVLPRLPTHMILAINVSATTLSAGLVDMIMNEDAERILVEITEHERIGDTPAINRDIEHLRRLGVRIAADDVGTGYAGLEQLVRLRPEIIKMDCCLTQGIDTDPARRAVAAGLVHVAKEIGGSVVAEGIETAAELQATRETAIPYGQGFLLGPPTPVLPEAVR</sequence>
<evidence type="ECO:0000313" key="2">
    <source>
        <dbReference type="EMBL" id="ABD11511.1"/>
    </source>
</evidence>
<dbReference type="InterPro" id="IPR050706">
    <property type="entry name" value="Cyclic-di-GMP_PDE-like"/>
</dbReference>
<dbReference type="PhylomeDB" id="Q2JB31"/>
<dbReference type="Gene3D" id="3.20.20.450">
    <property type="entry name" value="EAL domain"/>
    <property type="match status" value="1"/>
</dbReference>
<dbReference type="KEGG" id="fra:Francci3_2139"/>
<dbReference type="PANTHER" id="PTHR33121:SF76">
    <property type="entry name" value="SIGNALING PROTEIN"/>
    <property type="match status" value="1"/>
</dbReference>
<evidence type="ECO:0000313" key="3">
    <source>
        <dbReference type="Proteomes" id="UP000001937"/>
    </source>
</evidence>
<dbReference type="InterPro" id="IPR029016">
    <property type="entry name" value="GAF-like_dom_sf"/>
</dbReference>
<dbReference type="Gene3D" id="3.30.450.40">
    <property type="match status" value="1"/>
</dbReference>
<evidence type="ECO:0000259" key="1">
    <source>
        <dbReference type="PROSITE" id="PS50883"/>
    </source>
</evidence>
<dbReference type="Proteomes" id="UP000001937">
    <property type="component" value="Chromosome"/>
</dbReference>
<dbReference type="OrthoDB" id="23692at2"/>
<dbReference type="CDD" id="cd01948">
    <property type="entry name" value="EAL"/>
    <property type="match status" value="1"/>
</dbReference>
<dbReference type="HOGENOM" id="CLU_000445_145_0_11"/>
<dbReference type="RefSeq" id="WP_011436558.1">
    <property type="nucleotide sequence ID" value="NC_007777.1"/>
</dbReference>
<dbReference type="EMBL" id="CP000249">
    <property type="protein sequence ID" value="ABD11511.1"/>
    <property type="molecule type" value="Genomic_DNA"/>
</dbReference>
<dbReference type="SMART" id="SM00052">
    <property type="entry name" value="EAL"/>
    <property type="match status" value="1"/>
</dbReference>
<dbReference type="AlphaFoldDB" id="Q2JB31"/>
<dbReference type="STRING" id="106370.Francci3_2139"/>
<keyword evidence="3" id="KW-1185">Reference proteome</keyword>
<dbReference type="SMART" id="SM00065">
    <property type="entry name" value="GAF"/>
    <property type="match status" value="1"/>
</dbReference>
<name>Q2JB31_FRACC</name>
<protein>
    <submittedName>
        <fullName evidence="2">Diguanylate phosphodiesterase (EAL domain) with GAF sensor</fullName>
    </submittedName>
</protein>
<dbReference type="SUPFAM" id="SSF55781">
    <property type="entry name" value="GAF domain-like"/>
    <property type="match status" value="1"/>
</dbReference>
<dbReference type="eggNOG" id="COG2200">
    <property type="taxonomic scope" value="Bacteria"/>
</dbReference>
<organism evidence="2 3">
    <name type="scientific">Frankia casuarinae (strain DSM 45818 / CECT 9043 / HFP020203 / CcI3)</name>
    <dbReference type="NCBI Taxonomy" id="106370"/>
    <lineage>
        <taxon>Bacteria</taxon>
        <taxon>Bacillati</taxon>
        <taxon>Actinomycetota</taxon>
        <taxon>Actinomycetes</taxon>
        <taxon>Frankiales</taxon>
        <taxon>Frankiaceae</taxon>
        <taxon>Frankia</taxon>
    </lineage>
</organism>
<gene>
    <name evidence="2" type="ordered locus">Francci3_2139</name>
</gene>
<dbReference type="PANTHER" id="PTHR33121">
    <property type="entry name" value="CYCLIC DI-GMP PHOSPHODIESTERASE PDEF"/>
    <property type="match status" value="1"/>
</dbReference>
<dbReference type="InterPro" id="IPR035919">
    <property type="entry name" value="EAL_sf"/>
</dbReference>